<keyword evidence="1" id="KW-0175">Coiled coil</keyword>
<evidence type="ECO:0000313" key="3">
    <source>
        <dbReference type="Proteomes" id="UP000214720"/>
    </source>
</evidence>
<dbReference type="EMBL" id="MTHB01000023">
    <property type="protein sequence ID" value="OXC80132.1"/>
    <property type="molecule type" value="Genomic_DNA"/>
</dbReference>
<comment type="caution">
    <text evidence="2">The sequence shown here is derived from an EMBL/GenBank/DDBJ whole genome shotgun (WGS) entry which is preliminary data.</text>
</comment>
<feature type="coiled-coil region" evidence="1">
    <location>
        <begin position="6"/>
        <end position="33"/>
    </location>
</feature>
<dbReference type="RefSeq" id="WP_089159107.1">
    <property type="nucleotide sequence ID" value="NZ_MTHB01000023.1"/>
</dbReference>
<dbReference type="AlphaFoldDB" id="A0A226X9H4"/>
<gene>
    <name evidence="2" type="ORF">BSU04_02640</name>
</gene>
<proteinExistence type="predicted"/>
<evidence type="ECO:0000256" key="1">
    <source>
        <dbReference type="SAM" id="Coils"/>
    </source>
</evidence>
<protein>
    <recommendedName>
        <fullName evidence="4">Mobile element protein</fullName>
    </recommendedName>
</protein>
<reference evidence="3" key="1">
    <citation type="submission" date="2017-01" db="EMBL/GenBank/DDBJ databases">
        <title>Genome Analysis of Deinococcus marmoris KOPRI26562.</title>
        <authorList>
            <person name="Kim J.H."/>
            <person name="Oh H.-M."/>
        </authorList>
    </citation>
    <scope>NUCLEOTIDE SEQUENCE [LARGE SCALE GENOMIC DNA]</scope>
    <source>
        <strain evidence="3">PAMC 26633</strain>
    </source>
</reference>
<name>A0A226X9H4_CABSO</name>
<dbReference type="Proteomes" id="UP000214720">
    <property type="component" value="Unassembled WGS sequence"/>
</dbReference>
<organism evidence="2 3">
    <name type="scientific">Caballeronia sordidicola</name>
    <name type="common">Burkholderia sordidicola</name>
    <dbReference type="NCBI Taxonomy" id="196367"/>
    <lineage>
        <taxon>Bacteria</taxon>
        <taxon>Pseudomonadati</taxon>
        <taxon>Pseudomonadota</taxon>
        <taxon>Betaproteobacteria</taxon>
        <taxon>Burkholderiales</taxon>
        <taxon>Burkholderiaceae</taxon>
        <taxon>Caballeronia</taxon>
    </lineage>
</organism>
<evidence type="ECO:0008006" key="4">
    <source>
        <dbReference type="Google" id="ProtNLM"/>
    </source>
</evidence>
<evidence type="ECO:0000313" key="2">
    <source>
        <dbReference type="EMBL" id="OXC80132.1"/>
    </source>
</evidence>
<sequence>MLRQQLLHLMDHLKALYRQVNEIEAEIKTWQRRNDLSFKAEKIPGMRPSPLRRWSQSSAMRSTFRMVDNWRHG</sequence>
<accession>A0A226X9H4</accession>